<feature type="domain" description="Allophanate hydrolase C-terminal" evidence="2">
    <location>
        <begin position="479"/>
        <end position="602"/>
    </location>
</feature>
<dbReference type="Proteomes" id="UP001163166">
    <property type="component" value="Chromosome"/>
</dbReference>
<organism evidence="3 4">
    <name type="scientific">Rhodopseudomonas palustris</name>
    <dbReference type="NCBI Taxonomy" id="1076"/>
    <lineage>
        <taxon>Bacteria</taxon>
        <taxon>Pseudomonadati</taxon>
        <taxon>Pseudomonadota</taxon>
        <taxon>Alphaproteobacteria</taxon>
        <taxon>Hyphomicrobiales</taxon>
        <taxon>Nitrobacteraceae</taxon>
        <taxon>Rhodopseudomonas</taxon>
    </lineage>
</organism>
<dbReference type="EC" id="3.5.1.54" evidence="3"/>
<dbReference type="InterPro" id="IPR023631">
    <property type="entry name" value="Amidase_dom"/>
</dbReference>
<evidence type="ECO:0000259" key="2">
    <source>
        <dbReference type="Pfam" id="PF21986"/>
    </source>
</evidence>
<name>A0AAX3E1Y9_RHOPL</name>
<dbReference type="InterPro" id="IPR014085">
    <property type="entry name" value="Allophanate_hydrolase"/>
</dbReference>
<protein>
    <submittedName>
        <fullName evidence="3">Allophanate hydrolase</fullName>
        <ecNumber evidence="3">3.5.1.54</ecNumber>
    </submittedName>
</protein>
<dbReference type="InterPro" id="IPR000120">
    <property type="entry name" value="Amidase"/>
</dbReference>
<dbReference type="AlphaFoldDB" id="A0AAX3E1Y9"/>
<dbReference type="Gene3D" id="3.10.490.10">
    <property type="entry name" value="Gamma-glutamyl cyclotransferase-like"/>
    <property type="match status" value="1"/>
</dbReference>
<dbReference type="EMBL" id="CP076676">
    <property type="protein sequence ID" value="UYO41018.1"/>
    <property type="molecule type" value="Genomic_DNA"/>
</dbReference>
<proteinExistence type="predicted"/>
<dbReference type="SUPFAM" id="SSF75304">
    <property type="entry name" value="Amidase signature (AS) enzymes"/>
    <property type="match status" value="1"/>
</dbReference>
<sequence length="607" mass="62748">MSAAELTTFPTIATLHAAYAAGASPAEIITETYRRIEAVADPGIFITLRPEHDVLADAAAIEAFDPATKPLWGIPFAVKDNIDVEGLPTTAACPGFAYTPNETAFAVQRLLDAGAILIGKTNLDQFATGLVGVRTPYPVPRNAIDPRYVPGGSSSGSAVAVAHGLVTFALGTDTAGSGRVPAALNNIVGLKPSLGSVSSRGMVPACRTLDTISVFAGTVDDAHAIYRVMAPFDRADPWSRPHPNAAAKPAALPPGLRVGVPDTASRKSAGDLQSERAFDLAVTDLAAVVSAPARAVDMSPLFEVASLLYSGPWVAERYQAIRDVIETAPDLLHPVTRKIIGSATAFSAADAFAGLYQLAELRRASDAIWSSVDVLMVPTYPRPRTVADLEADPIGPNSELGTYTNFVNLLDLCALAVPSRFRTDGFPSGVTLIAPSGRDDLLAALGQRLHAASGVPLGASSTKVPAAPAATTSAAANEIELVVVGAHLSGMPLNHELTSRGARFLRAVATAPDYKLFALQGGPPFRPGLLRVAAGEGVPIATEVWAISAEGFGSFVAGIPAPLGIGTTRLSDGTAPKGFIVEAEGLKGATDISAFGGWRAYIKSLAG</sequence>
<dbReference type="InterPro" id="IPR053844">
    <property type="entry name" value="AH_C"/>
</dbReference>
<dbReference type="Pfam" id="PF01425">
    <property type="entry name" value="Amidase"/>
    <property type="match status" value="1"/>
</dbReference>
<dbReference type="Pfam" id="PF21986">
    <property type="entry name" value="AH_C"/>
    <property type="match status" value="1"/>
</dbReference>
<dbReference type="NCBIfam" id="NF006043">
    <property type="entry name" value="PRK08186.1"/>
    <property type="match status" value="1"/>
</dbReference>
<dbReference type="InterPro" id="IPR036928">
    <property type="entry name" value="AS_sf"/>
</dbReference>
<evidence type="ECO:0000313" key="3">
    <source>
        <dbReference type="EMBL" id="UYO41018.1"/>
    </source>
</evidence>
<evidence type="ECO:0000259" key="1">
    <source>
        <dbReference type="Pfam" id="PF01425"/>
    </source>
</evidence>
<dbReference type="GO" id="GO:0004039">
    <property type="term" value="F:allophanate hydrolase activity"/>
    <property type="evidence" value="ECO:0007669"/>
    <property type="project" value="UniProtKB-EC"/>
</dbReference>
<dbReference type="PANTHER" id="PTHR11895:SF169">
    <property type="entry name" value="GLUTAMYL-TRNA(GLN) AMIDOTRANSFERASE"/>
    <property type="match status" value="1"/>
</dbReference>
<dbReference type="NCBIfam" id="TIGR02713">
    <property type="entry name" value="allophanate_hyd"/>
    <property type="match status" value="1"/>
</dbReference>
<accession>A0AAX3E1Y9</accession>
<dbReference type="Gene3D" id="1.20.58.1700">
    <property type="match status" value="1"/>
</dbReference>
<dbReference type="PANTHER" id="PTHR11895">
    <property type="entry name" value="TRANSAMIDASE"/>
    <property type="match status" value="1"/>
</dbReference>
<reference evidence="3" key="1">
    <citation type="journal article" date="2022" name="Biol. Control">
        <title>In silico genomic analysis of Rhodopseudomonas palustris strains revealed potential biocontrol agents and crop yield enhancers.</title>
        <authorList>
            <person name="Surachat K."/>
            <person name="Kantachote D."/>
            <person name="Deachamag P."/>
            <person name="Wonglapsuwan M."/>
        </authorList>
    </citation>
    <scope>NUCLEOTIDE SEQUENCE</scope>
    <source>
        <strain evidence="3">TLS06</strain>
    </source>
</reference>
<gene>
    <name evidence="3" type="primary">atzF</name>
    <name evidence="3" type="ORF">KQX62_06870</name>
</gene>
<dbReference type="RefSeq" id="WP_264075867.1">
    <property type="nucleotide sequence ID" value="NZ_CP076676.1"/>
</dbReference>
<feature type="domain" description="Amidase" evidence="1">
    <location>
        <begin position="27"/>
        <end position="442"/>
    </location>
</feature>
<keyword evidence="3" id="KW-0378">Hydrolase</keyword>
<evidence type="ECO:0000313" key="4">
    <source>
        <dbReference type="Proteomes" id="UP001163166"/>
    </source>
</evidence>
<dbReference type="Gene3D" id="3.90.1300.10">
    <property type="entry name" value="Amidase signature (AS) domain"/>
    <property type="match status" value="1"/>
</dbReference>